<proteinExistence type="predicted"/>
<dbReference type="EMBL" id="CP101509">
    <property type="protein sequence ID" value="UTV29485.1"/>
    <property type="molecule type" value="Genomic_DNA"/>
</dbReference>
<sequence length="219" mass="24059">MKTQKSSALFLDAMLSAICGTMLSTALFAGLFTVVYFTSATITPATAKGDNAKEAVEFDAQGNLIQPDNFAWREWVYIGSPLTPNDLNPPQASFPEFHNVYINPEAYAHYKQTGKFPQGTVIIKELVSVGSTQASSGKGYFQGDFIGLEATVKDAKRFPDEPGNWAYFTFSHEPAPYPRTAKLQPAASCNMACHQALAEDDWVFTQYYPVLRDAKGKGM</sequence>
<dbReference type="Pfam" id="PF16694">
    <property type="entry name" value="Cytochrome_P460"/>
    <property type="match status" value="1"/>
</dbReference>
<protein>
    <submittedName>
        <fullName evidence="3">Cytochrome P460 family protein</fullName>
    </submittedName>
</protein>
<evidence type="ECO:0000313" key="4">
    <source>
        <dbReference type="Proteomes" id="UP001057998"/>
    </source>
</evidence>
<gene>
    <name evidence="3" type="ORF">NNL38_20925</name>
</gene>
<dbReference type="RefSeq" id="WP_255390802.1">
    <property type="nucleotide sequence ID" value="NZ_CP101509.1"/>
</dbReference>
<reference evidence="3" key="1">
    <citation type="submission" date="2022-07" db="EMBL/GenBank/DDBJ databases">
        <title>Genome sequencing of Photobacterium atrarenae GJH2-4.</title>
        <authorList>
            <person name="Park S.-J."/>
        </authorList>
    </citation>
    <scope>NUCLEOTIDE SEQUENCE</scope>
    <source>
        <strain evidence="3">GJH2-4</strain>
    </source>
</reference>
<dbReference type="CDD" id="cd20751">
    <property type="entry name" value="cyt_P460_Ne-like"/>
    <property type="match status" value="1"/>
</dbReference>
<keyword evidence="4" id="KW-1185">Reference proteome</keyword>
<dbReference type="Proteomes" id="UP001057998">
    <property type="component" value="Chromosome 2"/>
</dbReference>
<evidence type="ECO:0000313" key="3">
    <source>
        <dbReference type="EMBL" id="UTV29485.1"/>
    </source>
</evidence>
<evidence type="ECO:0000259" key="2">
    <source>
        <dbReference type="Pfam" id="PF16694"/>
    </source>
</evidence>
<keyword evidence="1" id="KW-1133">Transmembrane helix</keyword>
<dbReference type="InterPro" id="IPR032033">
    <property type="entry name" value="Cytochrome_P460"/>
</dbReference>
<keyword evidence="1" id="KW-0812">Transmembrane</keyword>
<dbReference type="InterPro" id="IPR038142">
    <property type="entry name" value="Cytochrome_P460_sp"/>
</dbReference>
<feature type="transmembrane region" description="Helical" evidence="1">
    <location>
        <begin position="9"/>
        <end position="37"/>
    </location>
</feature>
<evidence type="ECO:0000256" key="1">
    <source>
        <dbReference type="SAM" id="Phobius"/>
    </source>
</evidence>
<accession>A0ABY5GL81</accession>
<organism evidence="3 4">
    <name type="scientific">Photobacterium atrarenae</name>
    <dbReference type="NCBI Taxonomy" id="865757"/>
    <lineage>
        <taxon>Bacteria</taxon>
        <taxon>Pseudomonadati</taxon>
        <taxon>Pseudomonadota</taxon>
        <taxon>Gammaproteobacteria</taxon>
        <taxon>Vibrionales</taxon>
        <taxon>Vibrionaceae</taxon>
        <taxon>Photobacterium</taxon>
    </lineage>
</organism>
<keyword evidence="1" id="KW-0472">Membrane</keyword>
<name>A0ABY5GL81_9GAMM</name>
<dbReference type="Gene3D" id="3.50.70.20">
    <property type="entry name" value="Cytochrome P460"/>
    <property type="match status" value="1"/>
</dbReference>
<feature type="domain" description="Cytochrome P460" evidence="2">
    <location>
        <begin position="72"/>
        <end position="205"/>
    </location>
</feature>